<evidence type="ECO:0000313" key="16">
    <source>
        <dbReference type="Proteomes" id="UP001310890"/>
    </source>
</evidence>
<keyword evidence="9 10" id="KW-0496">Mitochondrion</keyword>
<feature type="short sequence motif" description="Cx2C motif 1" evidence="10">
    <location>
        <begin position="329"/>
        <end position="332"/>
    </location>
</feature>
<evidence type="ECO:0000259" key="13">
    <source>
        <dbReference type="Pfam" id="PF05093"/>
    </source>
</evidence>
<evidence type="ECO:0000256" key="8">
    <source>
        <dbReference type="ARBA" id="ARBA00023014"/>
    </source>
</evidence>
<accession>A0AAN7T8U0</accession>
<keyword evidence="4 10" id="KW-0963">Cytoplasm</keyword>
<feature type="binding site" evidence="10">
    <location>
        <position position="284"/>
    </location>
    <ligand>
        <name>[2Fe-2S] cluster</name>
        <dbReference type="ChEBI" id="CHEBI:190135"/>
    </ligand>
</feature>
<feature type="domain" description="Anamorsin C-terminal" evidence="13">
    <location>
        <begin position="266"/>
        <end position="357"/>
    </location>
</feature>
<dbReference type="CDD" id="cd16147">
    <property type="entry name" value="G6S"/>
    <property type="match status" value="1"/>
</dbReference>
<organism evidence="15 16">
    <name type="scientific">Meristemomyces frigidus</name>
    <dbReference type="NCBI Taxonomy" id="1508187"/>
    <lineage>
        <taxon>Eukaryota</taxon>
        <taxon>Fungi</taxon>
        <taxon>Dikarya</taxon>
        <taxon>Ascomycota</taxon>
        <taxon>Pezizomycotina</taxon>
        <taxon>Dothideomycetes</taxon>
        <taxon>Dothideomycetidae</taxon>
        <taxon>Mycosphaerellales</taxon>
        <taxon>Teratosphaeriaceae</taxon>
        <taxon>Meristemomyces</taxon>
    </lineage>
</organism>
<feature type="binding site" evidence="10">
    <location>
        <position position="332"/>
    </location>
    <ligand>
        <name>[4Fe-4S] cluster</name>
        <dbReference type="ChEBI" id="CHEBI:49883"/>
    </ligand>
</feature>
<comment type="caution">
    <text evidence="10">Lacks conserved residue(s) required for the propagation of feature annotation.</text>
</comment>
<evidence type="ECO:0000256" key="7">
    <source>
        <dbReference type="ARBA" id="ARBA00023004"/>
    </source>
</evidence>
<evidence type="ECO:0000256" key="4">
    <source>
        <dbReference type="ARBA" id="ARBA00022490"/>
    </source>
</evidence>
<proteinExistence type="inferred from homology"/>
<dbReference type="GO" id="GO:0005539">
    <property type="term" value="F:glycosaminoglycan binding"/>
    <property type="evidence" value="ECO:0007669"/>
    <property type="project" value="TreeGrafter"/>
</dbReference>
<evidence type="ECO:0008006" key="17">
    <source>
        <dbReference type="Google" id="ProtNLM"/>
    </source>
</evidence>
<feature type="domain" description="Fe-S cluster assembly protein Dre2 N-terminal" evidence="14">
    <location>
        <begin position="26"/>
        <end position="160"/>
    </location>
</feature>
<dbReference type="GO" id="GO:0009055">
    <property type="term" value="F:electron transfer activity"/>
    <property type="evidence" value="ECO:0007669"/>
    <property type="project" value="UniProtKB-UniRule"/>
</dbReference>
<keyword evidence="3 10" id="KW-0004">4Fe-4S</keyword>
<evidence type="ECO:0000256" key="6">
    <source>
        <dbReference type="ARBA" id="ARBA00022723"/>
    </source>
</evidence>
<dbReference type="Proteomes" id="UP001310890">
    <property type="component" value="Unassembled WGS sequence"/>
</dbReference>
<dbReference type="InterPro" id="IPR017850">
    <property type="entry name" value="Alkaline_phosphatase_core_sf"/>
</dbReference>
<evidence type="ECO:0000256" key="11">
    <source>
        <dbReference type="SAM" id="MobiDB-lite"/>
    </source>
</evidence>
<feature type="binding site" evidence="10">
    <location>
        <position position="340"/>
    </location>
    <ligand>
        <name>[4Fe-4S] cluster</name>
        <dbReference type="ChEBI" id="CHEBI:49883"/>
    </ligand>
</feature>
<feature type="domain" description="Sulfatase N-terminal" evidence="12">
    <location>
        <begin position="418"/>
        <end position="720"/>
    </location>
</feature>
<feature type="region of interest" description="Disordered" evidence="11">
    <location>
        <begin position="1"/>
        <end position="20"/>
    </location>
</feature>
<dbReference type="GO" id="GO:0008449">
    <property type="term" value="F:N-acetylglucosamine-6-sulfatase activity"/>
    <property type="evidence" value="ECO:0007669"/>
    <property type="project" value="TreeGrafter"/>
</dbReference>
<dbReference type="Pfam" id="PF16803">
    <property type="entry name" value="DRE2_N"/>
    <property type="match status" value="1"/>
</dbReference>
<dbReference type="Gene3D" id="3.40.50.11000">
    <property type="entry name" value="Fe-S cluster assembly protein Dre2, N-terminal domain"/>
    <property type="match status" value="1"/>
</dbReference>
<evidence type="ECO:0000256" key="5">
    <source>
        <dbReference type="ARBA" id="ARBA00022714"/>
    </source>
</evidence>
<dbReference type="HAMAP" id="MF_03115">
    <property type="entry name" value="Anamorsin"/>
    <property type="match status" value="1"/>
</dbReference>
<evidence type="ECO:0000256" key="10">
    <source>
        <dbReference type="HAMAP-Rule" id="MF_03115"/>
    </source>
</evidence>
<dbReference type="GO" id="GO:0005758">
    <property type="term" value="C:mitochondrial intermembrane space"/>
    <property type="evidence" value="ECO:0007669"/>
    <property type="project" value="UniProtKB-SubCell"/>
</dbReference>
<dbReference type="Pfam" id="PF05093">
    <property type="entry name" value="CIAPIN1"/>
    <property type="match status" value="1"/>
</dbReference>
<comment type="similarity">
    <text evidence="2">Belongs to the sulfatase family.</text>
</comment>
<evidence type="ECO:0000259" key="14">
    <source>
        <dbReference type="Pfam" id="PF16803"/>
    </source>
</evidence>
<dbReference type="AlphaFoldDB" id="A0AAN7T8U0"/>
<name>A0AAN7T8U0_9PEZI</name>
<evidence type="ECO:0000256" key="3">
    <source>
        <dbReference type="ARBA" id="ARBA00022485"/>
    </source>
</evidence>
<feature type="binding site" evidence="10">
    <location>
        <position position="329"/>
    </location>
    <ligand>
        <name>[4Fe-4S] cluster</name>
        <dbReference type="ChEBI" id="CHEBI:49883"/>
    </ligand>
</feature>
<feature type="region of interest" description="Fe-S binding site B" evidence="10">
    <location>
        <begin position="329"/>
        <end position="343"/>
    </location>
</feature>
<dbReference type="InterPro" id="IPR007785">
    <property type="entry name" value="Anamorsin"/>
</dbReference>
<dbReference type="InterPro" id="IPR031838">
    <property type="entry name" value="Dre2_N"/>
</dbReference>
<dbReference type="InterPro" id="IPR046408">
    <property type="entry name" value="CIAPIN1"/>
</dbReference>
<dbReference type="PANTHER" id="PTHR43108">
    <property type="entry name" value="N-ACETYLGLUCOSAMINE-6-SULFATASE FAMILY MEMBER"/>
    <property type="match status" value="1"/>
</dbReference>
<protein>
    <recommendedName>
        <fullName evidence="17">Fe-S cluster assembly protein DRE2</fullName>
    </recommendedName>
</protein>
<keyword evidence="8 10" id="KW-0411">Iron-sulfur</keyword>
<feature type="binding site" evidence="10">
    <location>
        <position position="271"/>
    </location>
    <ligand>
        <name>[2Fe-2S] cluster</name>
        <dbReference type="ChEBI" id="CHEBI:190135"/>
    </ligand>
</feature>
<sequence length="957" mass="106654">MAPSVMIDNTPDFEMPAAPTTSAASQRTLLLAPPSVSSHPSALQNVAAAYDRNATDIQMLDRLAMGLVALPAATYDVVLLLSDVDGSRTESSRLLDRKAMQKLVDSMKTGAVLKSQDGMLGSASAPEQTEAILAGLVKHDSGGDGLVKPDSGSGAQTVTLSFGKKKKANAAAVPLNGVEAAANAKRKSEDISNDQLVHGNGSVAKTTPAGVGFVDSNDDFDGGYDDGNGYDEDEDMEIPDDAELERAGQIDPDTLLTAEDRVKPIIVPDACKPNTKRRRACKDCSCGLKERLDAEDKVKRANADSDLAKLSTTDLNEVDFTVQGKVGSCGNCALGDAFRCDGCPYIGLPAFKPGEEVLDMRSWQLLASPWLFALFYRFGEAAERPPQQKPLRTSATRQPNIVFFLSDDQDFWMQSWNYMPHLMEHISQPGGYPKFASQGFNSAYLPIWLQDAGYNTYYVGKLFNAQTVNNYHSPHAAGWTASEFLLDPYTYEYLNATLQRNEGDVHQDPVSYEGQYSTDIVAEKAYGFLQDGLDDYEKNGKPFFLVVAPVAPHSNVHINEYIDGNFSEKSVVQSPPVPADRHKHLFEDVVVPRTPHFNPEEPQGVSWISRLPRQNETNVDFNDHFYRNRLRSLQAVDEMIDSVVTRMDEAKILKDSFLFYTTDNGYHIGQHRLQPGKQCAFKEDVNIPLFVRGPGIVNGISSVFSSHIDMTPTIMRLAGAKLPSDTVVDDFDGQSIPLHPEDFYRHRREYRSEHVEMEMWGIIMSEGNYGSVLYPNHTYKALRLAGSNYSFLYTVWCSGEHELYDLTNDHYEMHNLYNLDHATLFEFNRSEHTAGIESLSGYEEFPTTTSIAMHNVDNTTIPTRTQLSRIVARLDALLVVLKLCKGRQCIHPWEVLHPEGDVQDLHDALAPEFDHFYEQEQEKVQFDTCEKGYIKEAERPDGVKQWLTGGNRWQDLT</sequence>
<dbReference type="GO" id="GO:0051537">
    <property type="term" value="F:2 iron, 2 sulfur cluster binding"/>
    <property type="evidence" value="ECO:0007669"/>
    <property type="project" value="UniProtKB-UniRule"/>
</dbReference>
<dbReference type="EMBL" id="JAVRRL010000102">
    <property type="protein sequence ID" value="KAK5107912.1"/>
    <property type="molecule type" value="Genomic_DNA"/>
</dbReference>
<comment type="domain">
    <text evidence="10">The C-terminal domain binds 2 Fe-S clusters but is otherwise mostly in an intrinsically disordered conformation.</text>
</comment>
<comment type="caution">
    <text evidence="15">The sequence shown here is derived from an EMBL/GenBank/DDBJ whole genome shotgun (WGS) entry which is preliminary data.</text>
</comment>
<evidence type="ECO:0000259" key="12">
    <source>
        <dbReference type="Pfam" id="PF00884"/>
    </source>
</evidence>
<keyword evidence="6 10" id="KW-0479">Metal-binding</keyword>
<comment type="domain">
    <text evidence="10">The twin Cx2C motifs are involved in the recognition by the mitochondrial MIA40-ERV1 disulfide relay system. The formation of 2 disulfide bonds in the Cx2C motifs through dithiol/disulfide exchange reactions effectively traps the protein in the mitochondrial intermembrane space.</text>
</comment>
<dbReference type="Gene3D" id="3.40.720.10">
    <property type="entry name" value="Alkaline Phosphatase, subunit A"/>
    <property type="match status" value="1"/>
</dbReference>
<comment type="domain">
    <text evidence="10">The N-terminal domain has structural similarity with S-adenosyl-L-methionine-dependent methyltransferases, but does not bind S-adenosyl-L-methionine. It is required for correct assembly of the 2 Fe-S clusters.</text>
</comment>
<dbReference type="PANTHER" id="PTHR43108:SF8">
    <property type="entry name" value="SD21168P"/>
    <property type="match status" value="1"/>
</dbReference>
<feature type="binding site" evidence="10">
    <location>
        <position position="343"/>
    </location>
    <ligand>
        <name>[4Fe-4S] cluster</name>
        <dbReference type="ChEBI" id="CHEBI:49883"/>
    </ligand>
</feature>
<comment type="subcellular location">
    <subcellularLocation>
        <location evidence="10">Cytoplasm</location>
    </subcellularLocation>
    <subcellularLocation>
        <location evidence="10">Mitochondrion intermembrane space</location>
    </subcellularLocation>
</comment>
<gene>
    <name evidence="15" type="ORF">LTR62_000572</name>
</gene>
<feature type="binding site" evidence="10">
    <location>
        <position position="286"/>
    </location>
    <ligand>
        <name>[2Fe-2S] cluster</name>
        <dbReference type="ChEBI" id="CHEBI:190135"/>
    </ligand>
</feature>
<evidence type="ECO:0000256" key="1">
    <source>
        <dbReference type="ARBA" id="ARBA00001966"/>
    </source>
</evidence>
<dbReference type="GO" id="GO:0051539">
    <property type="term" value="F:4 iron, 4 sulfur cluster binding"/>
    <property type="evidence" value="ECO:0007669"/>
    <property type="project" value="UniProtKB-KW"/>
</dbReference>
<keyword evidence="7 10" id="KW-0408">Iron</keyword>
<feature type="binding site" evidence="10">
    <location>
        <position position="281"/>
    </location>
    <ligand>
        <name>[2Fe-2S] cluster</name>
        <dbReference type="ChEBI" id="CHEBI:190135"/>
    </ligand>
</feature>
<dbReference type="GO" id="GO:0016226">
    <property type="term" value="P:iron-sulfur cluster assembly"/>
    <property type="evidence" value="ECO:0007669"/>
    <property type="project" value="UniProtKB-UniRule"/>
</dbReference>
<dbReference type="GO" id="GO:0046872">
    <property type="term" value="F:metal ion binding"/>
    <property type="evidence" value="ECO:0007669"/>
    <property type="project" value="UniProtKB-KW"/>
</dbReference>
<dbReference type="SUPFAM" id="SSF53649">
    <property type="entry name" value="Alkaline phosphatase-like"/>
    <property type="match status" value="1"/>
</dbReference>
<keyword evidence="5 10" id="KW-0001">2Fe-2S</keyword>
<reference evidence="15" key="1">
    <citation type="submission" date="2023-08" db="EMBL/GenBank/DDBJ databases">
        <title>Black Yeasts Isolated from many extreme environments.</title>
        <authorList>
            <person name="Coleine C."/>
            <person name="Stajich J.E."/>
            <person name="Selbmann L."/>
        </authorList>
    </citation>
    <scope>NUCLEOTIDE SEQUENCE</scope>
    <source>
        <strain evidence="15">CCFEE 5401</strain>
    </source>
</reference>
<dbReference type="InterPro" id="IPR000917">
    <property type="entry name" value="Sulfatase_N"/>
</dbReference>
<feature type="short sequence motif" description="Cx2C motif 2" evidence="10">
    <location>
        <begin position="340"/>
        <end position="343"/>
    </location>
</feature>
<evidence type="ECO:0000313" key="15">
    <source>
        <dbReference type="EMBL" id="KAK5107912.1"/>
    </source>
</evidence>
<evidence type="ECO:0000256" key="9">
    <source>
        <dbReference type="ARBA" id="ARBA00023128"/>
    </source>
</evidence>
<comment type="cofactor">
    <cofactor evidence="10">
        <name>[2Fe-2S] cluster</name>
        <dbReference type="ChEBI" id="CHEBI:190135"/>
    </cofactor>
</comment>
<dbReference type="Pfam" id="PF00884">
    <property type="entry name" value="Sulfatase"/>
    <property type="match status" value="1"/>
</dbReference>
<comment type="similarity">
    <text evidence="10">Belongs to the anamorsin family.</text>
</comment>
<evidence type="ECO:0000256" key="2">
    <source>
        <dbReference type="ARBA" id="ARBA00008779"/>
    </source>
</evidence>
<comment type="cofactor">
    <cofactor evidence="1 10">
        <name>[4Fe-4S] cluster</name>
        <dbReference type="ChEBI" id="CHEBI:49883"/>
    </cofactor>
</comment>